<dbReference type="EMBL" id="AP009384">
    <property type="protein sequence ID" value="BAF89665.1"/>
    <property type="molecule type" value="Genomic_DNA"/>
</dbReference>
<protein>
    <submittedName>
        <fullName evidence="6">Patatin</fullName>
    </submittedName>
</protein>
<dbReference type="PANTHER" id="PTHR14226">
    <property type="entry name" value="NEUROPATHY TARGET ESTERASE/SWISS CHEESE D.MELANOGASTER"/>
    <property type="match status" value="1"/>
</dbReference>
<evidence type="ECO:0000313" key="7">
    <source>
        <dbReference type="Proteomes" id="UP000000270"/>
    </source>
</evidence>
<evidence type="ECO:0000256" key="2">
    <source>
        <dbReference type="ARBA" id="ARBA00022963"/>
    </source>
</evidence>
<keyword evidence="1 4" id="KW-0378">Hydrolase</keyword>
<reference evidence="6 7" key="5">
    <citation type="journal article" date="2010" name="Appl. Environ. Microbiol.">
        <title>phrR-like gene praR of Azorhizobium caulinodans ORS571 is essential for symbiosis with Sesbania rostrata and is involved in expression of reb genes.</title>
        <authorList>
            <person name="Akiba N."/>
            <person name="Aono T."/>
            <person name="Toyazaki H."/>
            <person name="Sato S."/>
            <person name="Oyaizu H."/>
        </authorList>
    </citation>
    <scope>NUCLEOTIDE SEQUENCE [LARGE SCALE GENOMIC DNA]</scope>
    <source>
        <strain evidence="7">ATCC 43989 / DSM 5975 / JCM 20966 / LMG 6465 / NBRC 14845 / NCIMB 13405 / ORS 571</strain>
    </source>
</reference>
<dbReference type="SUPFAM" id="SSF52151">
    <property type="entry name" value="FabD/lysophospholipase-like"/>
    <property type="match status" value="1"/>
</dbReference>
<dbReference type="AlphaFoldDB" id="A8IMV8"/>
<dbReference type="GO" id="GO:0016042">
    <property type="term" value="P:lipid catabolic process"/>
    <property type="evidence" value="ECO:0007669"/>
    <property type="project" value="UniProtKB-UniRule"/>
</dbReference>
<sequence length="408" mass="43326">MAALHDHSMTGCRTGGTVAAALPAFLKEASCPPFIPLRCEQGHASVIKELRVGAKNKPWPPPPRLEAFMFQGFNRRFFGGEAQADIPLVADETVEARPAAPANTPRIGLALGGGAARGFAHIGVLRTLEKHGIRPDVVAGTSIGAVVGGLWAAGKLDPLEGWARSLKKRDVLGMLDFTFGSAGLIGGRRLVDLMRRHVEPTRIESLSTVFAAIATELGSGHEIWLTRGDLIEAIHASYCLPGIFTPVKVGGRWLMDGALVNPIPVSAARAMGARIVIAVNLNSDVFGKGAVIHDHGSMLETAEAALAEKRARFSGILRPDRLLRRQFFSGAPDGPKGISSVMIDAFNITQDRIARSRLAGDPPDVSISPKLGKIGLFEFQRADEAIAAGAEAAEKVIDELKEVMVALA</sequence>
<dbReference type="InterPro" id="IPR016035">
    <property type="entry name" value="Acyl_Trfase/lysoPLipase"/>
</dbReference>
<feature type="domain" description="PNPLA" evidence="5">
    <location>
        <begin position="109"/>
        <end position="269"/>
    </location>
</feature>
<evidence type="ECO:0000259" key="5">
    <source>
        <dbReference type="PROSITE" id="PS51635"/>
    </source>
</evidence>
<reference evidence="6 7" key="6">
    <citation type="journal article" date="2011" name="Appl. Environ. Microbiol.">
        <title>Involvement of the azorhizobial chromosome partition gene (parA) in the onset of bacteroid differentiation during Sesbania rostrata stem nodule development.</title>
        <authorList>
            <person name="Liu CT."/>
            <person name="Lee KB."/>
            <person name="Wang YS."/>
            <person name="Peng MH."/>
            <person name="Lee KT."/>
            <person name="Suzuki S."/>
            <person name="Suzuki T."/>
            <person name="Oyaizu H."/>
        </authorList>
    </citation>
    <scope>NUCLEOTIDE SEQUENCE [LARGE SCALE GENOMIC DNA]</scope>
    <source>
        <strain evidence="7">ATCC 43989 / DSM 5975 / JCM 20966 / LMG 6465 / NBRC 14845 / NCIMB 13405 / ORS 571</strain>
    </source>
</reference>
<dbReference type="HOGENOM" id="CLU_047251_2_0_5"/>
<proteinExistence type="predicted"/>
<evidence type="ECO:0000313" key="6">
    <source>
        <dbReference type="EMBL" id="BAF89665.1"/>
    </source>
</evidence>
<keyword evidence="3 4" id="KW-0443">Lipid metabolism</keyword>
<gene>
    <name evidence="6" type="ordered locus">AZC_3667</name>
</gene>
<reference evidence="6 7" key="4">
    <citation type="journal article" date="2009" name="Appl. Environ. Microbiol.">
        <title>Comparative genome-wide transcriptional profiling of Azorhizobium caulinodans ORS571 grown under free-living and symbiotic conditions.</title>
        <authorList>
            <person name="Tsukada S."/>
            <person name="Aono T."/>
            <person name="Akiba N."/>
            <person name="Lee KB."/>
            <person name="Liu CT."/>
            <person name="Toyazaki H."/>
            <person name="Oyaizu H."/>
        </authorList>
    </citation>
    <scope>NUCLEOTIDE SEQUENCE [LARGE SCALE GENOMIC DNA]</scope>
    <source>
        <strain evidence="7">ATCC 43989 / DSM 5975 / JCM 20966 / LMG 6465 / NBRC 14845 / NCIMB 13405 / ORS 571</strain>
    </source>
</reference>
<reference evidence="6 7" key="1">
    <citation type="journal article" date="2007" name="Appl. Environ. Microbiol.">
        <title>Rhizobial factors required for stem nodule maturation and maintenance in Sesbania rostrata-Azorhizobium caulinodans ORS571 symbiosis.</title>
        <authorList>
            <person name="Suzuki S."/>
            <person name="Aono T."/>
            <person name="Lee KB."/>
            <person name="Suzuki T."/>
            <person name="Liu CT."/>
            <person name="Miwa H."/>
            <person name="Wakao S."/>
            <person name="Iki T."/>
            <person name="Oyaizu H."/>
        </authorList>
    </citation>
    <scope>NUCLEOTIDE SEQUENCE [LARGE SCALE GENOMIC DNA]</scope>
    <source>
        <strain evidence="7">ATCC 43989 / DSM 5975 / JCM 20966 / LMG 6465 / NBRC 14845 / NCIMB 13405 / ORS 571</strain>
    </source>
</reference>
<dbReference type="Pfam" id="PF01734">
    <property type="entry name" value="Patatin"/>
    <property type="match status" value="1"/>
</dbReference>
<dbReference type="eggNOG" id="COG1752">
    <property type="taxonomic scope" value="Bacteria"/>
</dbReference>
<feature type="short sequence motif" description="GXSXG" evidence="4">
    <location>
        <begin position="140"/>
        <end position="144"/>
    </location>
</feature>
<comment type="caution">
    <text evidence="4">Lacks conserved residue(s) required for the propagation of feature annotation.</text>
</comment>
<evidence type="ECO:0000256" key="4">
    <source>
        <dbReference type="PROSITE-ProRule" id="PRU01161"/>
    </source>
</evidence>
<evidence type="ECO:0000256" key="1">
    <source>
        <dbReference type="ARBA" id="ARBA00022801"/>
    </source>
</evidence>
<dbReference type="KEGG" id="azc:AZC_3667"/>
<evidence type="ECO:0000256" key="3">
    <source>
        <dbReference type="ARBA" id="ARBA00023098"/>
    </source>
</evidence>
<dbReference type="InterPro" id="IPR002641">
    <property type="entry name" value="PNPLA_dom"/>
</dbReference>
<keyword evidence="7" id="KW-1185">Reference proteome</keyword>
<feature type="active site" description="Proton acceptor" evidence="4">
    <location>
        <position position="256"/>
    </location>
</feature>
<dbReference type="STRING" id="438753.AZC_3667"/>
<organism evidence="6 7">
    <name type="scientific">Azorhizobium caulinodans (strain ATCC 43989 / DSM 5975 / JCM 20966 / LMG 6465 / NBRC 14845 / NCIMB 13405 / ORS 571)</name>
    <dbReference type="NCBI Taxonomy" id="438753"/>
    <lineage>
        <taxon>Bacteria</taxon>
        <taxon>Pseudomonadati</taxon>
        <taxon>Pseudomonadota</taxon>
        <taxon>Alphaproteobacteria</taxon>
        <taxon>Hyphomicrobiales</taxon>
        <taxon>Xanthobacteraceae</taxon>
        <taxon>Azorhizobium</taxon>
    </lineage>
</organism>
<feature type="short sequence motif" description="DGA/G" evidence="4">
    <location>
        <begin position="256"/>
        <end position="258"/>
    </location>
</feature>
<dbReference type="GO" id="GO:0016787">
    <property type="term" value="F:hydrolase activity"/>
    <property type="evidence" value="ECO:0007669"/>
    <property type="project" value="UniProtKB-UniRule"/>
</dbReference>
<dbReference type="Gene3D" id="3.40.1090.10">
    <property type="entry name" value="Cytosolic phospholipase A2 catalytic domain"/>
    <property type="match status" value="2"/>
</dbReference>
<accession>A8IMV8</accession>
<dbReference type="Proteomes" id="UP000000270">
    <property type="component" value="Chromosome"/>
</dbReference>
<reference evidence="6 7" key="3">
    <citation type="journal article" date="2008" name="BMC Genomics">
        <title>The genome of the versatile nitrogen fixer Azorhizobium caulinodans ORS571.</title>
        <authorList>
            <person name="Lee KB."/>
            <person name="Backer P.D."/>
            <person name="Aono T."/>
            <person name="Liu CT."/>
            <person name="Suzuki S."/>
            <person name="Suzuki T."/>
            <person name="Kaneko T."/>
            <person name="Yamada M."/>
            <person name="Tabata S."/>
            <person name="Kupfer D.M."/>
            <person name="Najar F.Z."/>
            <person name="Wiley G.B."/>
            <person name="Roe B."/>
            <person name="Binnewies T.T."/>
            <person name="Ussery D.W."/>
            <person name="D'Haeze W."/>
            <person name="Herder J.D."/>
            <person name="Gevers D."/>
            <person name="Vereecke D."/>
            <person name="Holsters M."/>
            <person name="Oyaizu H."/>
        </authorList>
    </citation>
    <scope>NUCLEOTIDE SEQUENCE [LARGE SCALE GENOMIC DNA]</scope>
    <source>
        <strain evidence="7">ATCC 43989 / DSM 5975 / JCM 20966 / LMG 6465 / NBRC 14845 / NCIMB 13405 / ORS 571</strain>
    </source>
</reference>
<dbReference type="InterPro" id="IPR050301">
    <property type="entry name" value="NTE"/>
</dbReference>
<reference evidence="7" key="2">
    <citation type="submission" date="2007-04" db="EMBL/GenBank/DDBJ databases">
        <title>Complete genome sequence of the nitrogen-fixing bacterium Azorhizobium caulinodans ORS571.</title>
        <authorList>
            <person name="Lee K.B."/>
            <person name="Backer P.D."/>
            <person name="Aono T."/>
            <person name="Liu C.T."/>
            <person name="Suzuki S."/>
            <person name="Suzuki T."/>
            <person name="Kaneko T."/>
            <person name="Yamada M."/>
            <person name="Tabata S."/>
            <person name="Kupfer D.M."/>
            <person name="Najar F.Z."/>
            <person name="Wiley G.B."/>
            <person name="Roe B."/>
            <person name="Binnewies T."/>
            <person name="Ussery D."/>
            <person name="Vereecke D."/>
            <person name="Gevers D."/>
            <person name="Holsters M."/>
            <person name="Oyaizu H."/>
        </authorList>
    </citation>
    <scope>NUCLEOTIDE SEQUENCE [LARGE SCALE GENOMIC DNA]</scope>
    <source>
        <strain evidence="7">ATCC 43989 / DSM 5975 / JCM 20966 / LMG 6465 / NBRC 14845 / NCIMB 13405 / ORS 571</strain>
    </source>
</reference>
<feature type="active site" description="Nucleophile" evidence="4">
    <location>
        <position position="142"/>
    </location>
</feature>
<name>A8IMV8_AZOC5</name>
<keyword evidence="2 4" id="KW-0442">Lipid degradation</keyword>
<dbReference type="PROSITE" id="PS51635">
    <property type="entry name" value="PNPLA"/>
    <property type="match status" value="1"/>
</dbReference>
<dbReference type="PANTHER" id="PTHR14226:SF76">
    <property type="entry name" value="NTE FAMILY PROTEIN RSSA"/>
    <property type="match status" value="1"/>
</dbReference>